<comment type="caution">
    <text evidence="2">The sequence shown here is derived from an EMBL/GenBank/DDBJ whole genome shotgun (WGS) entry which is preliminary data.</text>
</comment>
<reference evidence="2" key="2">
    <citation type="submission" date="2023-05" db="EMBL/GenBank/DDBJ databases">
        <authorList>
            <consortium name="Lawrence Berkeley National Laboratory"/>
            <person name="Steindorff A."/>
            <person name="Hensen N."/>
            <person name="Bonometti L."/>
            <person name="Westerberg I."/>
            <person name="Brannstrom I.O."/>
            <person name="Guillou S."/>
            <person name="Cros-Aarteil S."/>
            <person name="Calhoun S."/>
            <person name="Haridas S."/>
            <person name="Kuo A."/>
            <person name="Mondo S."/>
            <person name="Pangilinan J."/>
            <person name="Riley R."/>
            <person name="Labutti K."/>
            <person name="Andreopoulos B."/>
            <person name="Lipzen A."/>
            <person name="Chen C."/>
            <person name="Yanf M."/>
            <person name="Daum C."/>
            <person name="Ng V."/>
            <person name="Clum A."/>
            <person name="Ohm R."/>
            <person name="Martin F."/>
            <person name="Silar P."/>
            <person name="Natvig D."/>
            <person name="Lalanne C."/>
            <person name="Gautier V."/>
            <person name="Ament-Velasquez S.L."/>
            <person name="Kruys A."/>
            <person name="Hutchinson M.I."/>
            <person name="Powell A.J."/>
            <person name="Barry K."/>
            <person name="Miller A.N."/>
            <person name="Grigoriev I.V."/>
            <person name="Debuchy R."/>
            <person name="Gladieux P."/>
            <person name="Thoren M.H."/>
            <person name="Johannesson H."/>
        </authorList>
    </citation>
    <scope>NUCLEOTIDE SEQUENCE</scope>
    <source>
        <strain evidence="2">CBS 123565</strain>
    </source>
</reference>
<protein>
    <submittedName>
        <fullName evidence="2">Uncharacterized protein</fullName>
    </submittedName>
</protein>
<keyword evidence="3" id="KW-1185">Reference proteome</keyword>
<organism evidence="2 3">
    <name type="scientific">Trichocladium antarcticum</name>
    <dbReference type="NCBI Taxonomy" id="1450529"/>
    <lineage>
        <taxon>Eukaryota</taxon>
        <taxon>Fungi</taxon>
        <taxon>Dikarya</taxon>
        <taxon>Ascomycota</taxon>
        <taxon>Pezizomycotina</taxon>
        <taxon>Sordariomycetes</taxon>
        <taxon>Sordariomycetidae</taxon>
        <taxon>Sordariales</taxon>
        <taxon>Chaetomiaceae</taxon>
        <taxon>Trichocladium</taxon>
    </lineage>
</organism>
<reference evidence="2" key="1">
    <citation type="journal article" date="2023" name="Mol. Phylogenet. Evol.">
        <title>Genome-scale phylogeny and comparative genomics of the fungal order Sordariales.</title>
        <authorList>
            <person name="Hensen N."/>
            <person name="Bonometti L."/>
            <person name="Westerberg I."/>
            <person name="Brannstrom I.O."/>
            <person name="Guillou S."/>
            <person name="Cros-Aarteil S."/>
            <person name="Calhoun S."/>
            <person name="Haridas S."/>
            <person name="Kuo A."/>
            <person name="Mondo S."/>
            <person name="Pangilinan J."/>
            <person name="Riley R."/>
            <person name="LaButti K."/>
            <person name="Andreopoulos B."/>
            <person name="Lipzen A."/>
            <person name="Chen C."/>
            <person name="Yan M."/>
            <person name="Daum C."/>
            <person name="Ng V."/>
            <person name="Clum A."/>
            <person name="Steindorff A."/>
            <person name="Ohm R.A."/>
            <person name="Martin F."/>
            <person name="Silar P."/>
            <person name="Natvig D.O."/>
            <person name="Lalanne C."/>
            <person name="Gautier V."/>
            <person name="Ament-Velasquez S.L."/>
            <person name="Kruys A."/>
            <person name="Hutchinson M.I."/>
            <person name="Powell A.J."/>
            <person name="Barry K."/>
            <person name="Miller A.N."/>
            <person name="Grigoriev I.V."/>
            <person name="Debuchy R."/>
            <person name="Gladieux P."/>
            <person name="Hiltunen Thoren M."/>
            <person name="Johannesson H."/>
        </authorList>
    </citation>
    <scope>NUCLEOTIDE SEQUENCE</scope>
    <source>
        <strain evidence="2">CBS 123565</strain>
    </source>
</reference>
<gene>
    <name evidence="2" type="ORF">BT67DRAFT_454319</name>
</gene>
<feature type="compositionally biased region" description="Basic and acidic residues" evidence="1">
    <location>
        <begin position="129"/>
        <end position="138"/>
    </location>
</feature>
<proteinExistence type="predicted"/>
<sequence length="165" mass="18937">MSQAAAAGQAPKRFARRRLELLRMKYYIQYQAKGMALESFVAKRIRDGFRKHAQFQGFSSEVAIQPIIQSPAFPAPVFKGGYHLRIGDLFNGDKYRIRAFPVAEDEEDEQKSDADAKKPRAVRQMSNADAKRSNADAKKQKKSRKIHSYYDWSLILRLVTILLSR</sequence>
<evidence type="ECO:0000313" key="3">
    <source>
        <dbReference type="Proteomes" id="UP001304895"/>
    </source>
</evidence>
<accession>A0AAN6UNU2</accession>
<dbReference type="EMBL" id="MU853403">
    <property type="protein sequence ID" value="KAK4136472.1"/>
    <property type="molecule type" value="Genomic_DNA"/>
</dbReference>
<dbReference type="Proteomes" id="UP001304895">
    <property type="component" value="Unassembled WGS sequence"/>
</dbReference>
<evidence type="ECO:0000256" key="1">
    <source>
        <dbReference type="SAM" id="MobiDB-lite"/>
    </source>
</evidence>
<feature type="region of interest" description="Disordered" evidence="1">
    <location>
        <begin position="106"/>
        <end position="140"/>
    </location>
</feature>
<dbReference type="AlphaFoldDB" id="A0AAN6UNU2"/>
<name>A0AAN6UNU2_9PEZI</name>
<evidence type="ECO:0000313" key="2">
    <source>
        <dbReference type="EMBL" id="KAK4136472.1"/>
    </source>
</evidence>